<name>A0A875RWR0_EENNA</name>
<proteinExistence type="inferred from homology"/>
<organism evidence="7 8">
    <name type="scientific">Eeniella nana</name>
    <name type="common">Yeast</name>
    <name type="synonym">Brettanomyces nanus</name>
    <dbReference type="NCBI Taxonomy" id="13502"/>
    <lineage>
        <taxon>Eukaryota</taxon>
        <taxon>Fungi</taxon>
        <taxon>Dikarya</taxon>
        <taxon>Ascomycota</taxon>
        <taxon>Saccharomycotina</taxon>
        <taxon>Pichiomycetes</taxon>
        <taxon>Pichiales</taxon>
        <taxon>Pichiaceae</taxon>
        <taxon>Brettanomyces</taxon>
    </lineage>
</organism>
<dbReference type="EMBL" id="CP064815">
    <property type="protein sequence ID" value="QPG76447.1"/>
    <property type="molecule type" value="Genomic_DNA"/>
</dbReference>
<evidence type="ECO:0000256" key="3">
    <source>
        <dbReference type="ARBA" id="ARBA00022692"/>
    </source>
</evidence>
<keyword evidence="5 6" id="KW-0472">Membrane</keyword>
<dbReference type="AlphaFoldDB" id="A0A875RWR0"/>
<reference evidence="7" key="1">
    <citation type="submission" date="2020-10" db="EMBL/GenBank/DDBJ databases">
        <authorList>
            <person name="Roach M.J.R."/>
        </authorList>
    </citation>
    <scope>NUCLEOTIDE SEQUENCE</scope>
    <source>
        <strain evidence="7">CBS 1945</strain>
    </source>
</reference>
<dbReference type="GO" id="GO:0005886">
    <property type="term" value="C:plasma membrane"/>
    <property type="evidence" value="ECO:0007669"/>
    <property type="project" value="TreeGrafter"/>
</dbReference>
<dbReference type="Proteomes" id="UP000662931">
    <property type="component" value="Chromosome 4"/>
</dbReference>
<keyword evidence="8" id="KW-1185">Reference proteome</keyword>
<dbReference type="GO" id="GO:0015123">
    <property type="term" value="F:acetate transmembrane transporter activity"/>
    <property type="evidence" value="ECO:0007669"/>
    <property type="project" value="TreeGrafter"/>
</dbReference>
<evidence type="ECO:0000256" key="4">
    <source>
        <dbReference type="ARBA" id="ARBA00022989"/>
    </source>
</evidence>
<gene>
    <name evidence="7" type="ORF">FOA43_003836</name>
</gene>
<protein>
    <submittedName>
        <fullName evidence="7">Uncharacterized protein</fullName>
    </submittedName>
</protein>
<accession>A0A875RWR0</accession>
<evidence type="ECO:0000256" key="6">
    <source>
        <dbReference type="SAM" id="Phobius"/>
    </source>
</evidence>
<dbReference type="OrthoDB" id="3648309at2759"/>
<dbReference type="PANTHER" id="PTHR31123:SF1">
    <property type="entry name" value="ACCUMULATION OF DYADS PROTEIN 2-RELATED"/>
    <property type="match status" value="1"/>
</dbReference>
<comment type="subcellular location">
    <subcellularLocation>
        <location evidence="1">Membrane</location>
        <topology evidence="1">Multi-pass membrane protein</topology>
    </subcellularLocation>
</comment>
<dbReference type="GeneID" id="62197236"/>
<keyword evidence="4 6" id="KW-1133">Transmembrane helix</keyword>
<evidence type="ECO:0000256" key="1">
    <source>
        <dbReference type="ARBA" id="ARBA00004141"/>
    </source>
</evidence>
<sequence>MSGSESFNPDIEKYPDTNGPAIGASIQNVATAQSKAITFHHDRDNIYINEVPINKDEFLYAFGGTLNVGVRKATPQSKEYGDPVPAGLAAFSCTVVSLGLVMMHARGVTAANALLAGVLGFYNMYAGLADKTNSYYTVQPWFLPHAATPDAATPDEKQD</sequence>
<evidence type="ECO:0000313" key="8">
    <source>
        <dbReference type="Proteomes" id="UP000662931"/>
    </source>
</evidence>
<dbReference type="PANTHER" id="PTHR31123">
    <property type="entry name" value="ACCUMULATION OF DYADS PROTEIN 2-RELATED"/>
    <property type="match status" value="1"/>
</dbReference>
<evidence type="ECO:0000256" key="5">
    <source>
        <dbReference type="ARBA" id="ARBA00023136"/>
    </source>
</evidence>
<dbReference type="InterPro" id="IPR051633">
    <property type="entry name" value="AceTr"/>
</dbReference>
<feature type="transmembrane region" description="Helical" evidence="6">
    <location>
        <begin position="110"/>
        <end position="128"/>
    </location>
</feature>
<dbReference type="InterPro" id="IPR000791">
    <property type="entry name" value="Gpr1/Fun34/SatP-like"/>
</dbReference>
<evidence type="ECO:0000313" key="7">
    <source>
        <dbReference type="EMBL" id="QPG76447.1"/>
    </source>
</evidence>
<dbReference type="RefSeq" id="XP_038780012.1">
    <property type="nucleotide sequence ID" value="XM_038924084.1"/>
</dbReference>
<dbReference type="KEGG" id="bnn:FOA43_003836"/>
<keyword evidence="3 6" id="KW-0812">Transmembrane</keyword>
<evidence type="ECO:0000256" key="2">
    <source>
        <dbReference type="ARBA" id="ARBA00005587"/>
    </source>
</evidence>
<dbReference type="Pfam" id="PF01184">
    <property type="entry name" value="Gpr1_Fun34_YaaH"/>
    <property type="match status" value="1"/>
</dbReference>
<comment type="similarity">
    <text evidence="2">Belongs to the acetate uptake transporter (AceTr) (TC 2.A.96) family.</text>
</comment>